<dbReference type="AlphaFoldDB" id="A0A1I8EZY7"/>
<keyword evidence="1" id="KW-0472">Membrane</keyword>
<reference evidence="2" key="1">
    <citation type="submission" date="2016-11" db="UniProtKB">
        <authorList>
            <consortium name="WormBaseParasite"/>
        </authorList>
    </citation>
    <scope>IDENTIFICATION</scope>
    <source>
        <strain evidence="2">pt0022</strain>
    </source>
</reference>
<keyword evidence="1" id="KW-1133">Transmembrane helix</keyword>
<protein>
    <submittedName>
        <fullName evidence="2">Uncharacterized protein</fullName>
    </submittedName>
</protein>
<dbReference type="WBParaSite" id="maker-PairedContig_837-snap-gene-0.7-mRNA-1">
    <property type="protein sequence ID" value="maker-PairedContig_837-snap-gene-0.7-mRNA-1"/>
    <property type="gene ID" value="maker-PairedContig_837-snap-gene-0.7"/>
</dbReference>
<name>A0A1I8EZY7_WUCBA</name>
<evidence type="ECO:0000256" key="1">
    <source>
        <dbReference type="SAM" id="Phobius"/>
    </source>
</evidence>
<feature type="transmembrane region" description="Helical" evidence="1">
    <location>
        <begin position="12"/>
        <end position="39"/>
    </location>
</feature>
<evidence type="ECO:0000313" key="2">
    <source>
        <dbReference type="WBParaSite" id="maker-PairedContig_837-snap-gene-0.7-mRNA-1"/>
    </source>
</evidence>
<sequence>MSSATGLTSYTVLTFYIVTKAFAIDDWISLFVASVAIMVRSTADRRLPVECATGAVTLSPQCSSDFRLNC</sequence>
<accession>A0A1I8EZY7</accession>
<keyword evidence="1" id="KW-0812">Transmembrane</keyword>
<organism evidence="2">
    <name type="scientific">Wuchereria bancrofti</name>
    <dbReference type="NCBI Taxonomy" id="6293"/>
    <lineage>
        <taxon>Eukaryota</taxon>
        <taxon>Metazoa</taxon>
        <taxon>Ecdysozoa</taxon>
        <taxon>Nematoda</taxon>
        <taxon>Chromadorea</taxon>
        <taxon>Rhabditida</taxon>
        <taxon>Spirurina</taxon>
        <taxon>Spiruromorpha</taxon>
        <taxon>Filarioidea</taxon>
        <taxon>Onchocercidae</taxon>
        <taxon>Wuchereria</taxon>
    </lineage>
</organism>
<proteinExistence type="predicted"/>